<keyword evidence="21" id="KW-1185">Reference proteome</keyword>
<keyword evidence="6 19" id="KW-0812">Transmembrane</keyword>
<dbReference type="InterPro" id="IPR033717">
    <property type="entry name" value="UDPK"/>
</dbReference>
<dbReference type="GO" id="GO:0016301">
    <property type="term" value="F:kinase activity"/>
    <property type="evidence" value="ECO:0007669"/>
    <property type="project" value="UniProtKB-KW"/>
</dbReference>
<feature type="binding site" evidence="17">
    <location>
        <position position="13"/>
    </location>
    <ligand>
        <name>ATP</name>
        <dbReference type="ChEBI" id="CHEBI:30616"/>
    </ligand>
</feature>
<feature type="binding site" evidence="18">
    <location>
        <position position="32"/>
    </location>
    <ligand>
        <name>a divalent metal cation</name>
        <dbReference type="ChEBI" id="CHEBI:60240"/>
    </ligand>
</feature>
<dbReference type="InterPro" id="IPR036945">
    <property type="entry name" value="DAGK_sf"/>
</dbReference>
<evidence type="ECO:0000256" key="11">
    <source>
        <dbReference type="ARBA" id="ARBA00023098"/>
    </source>
</evidence>
<dbReference type="OrthoDB" id="9789934at2"/>
<feature type="binding site" evidence="16">
    <location>
        <position position="13"/>
    </location>
    <ligand>
        <name>substrate</name>
    </ligand>
</feature>
<dbReference type="Pfam" id="PF01219">
    <property type="entry name" value="DAGK_prokar"/>
    <property type="match status" value="1"/>
</dbReference>
<dbReference type="EMBL" id="FNDU01000013">
    <property type="protein sequence ID" value="SDI85802.1"/>
    <property type="molecule type" value="Genomic_DNA"/>
</dbReference>
<dbReference type="GO" id="GO:0005524">
    <property type="term" value="F:ATP binding"/>
    <property type="evidence" value="ECO:0007669"/>
    <property type="project" value="UniProtKB-KW"/>
</dbReference>
<organism evidence="20 21">
    <name type="scientific">Alteribacillus bidgolensis</name>
    <dbReference type="NCBI Taxonomy" id="930129"/>
    <lineage>
        <taxon>Bacteria</taxon>
        <taxon>Bacillati</taxon>
        <taxon>Bacillota</taxon>
        <taxon>Bacilli</taxon>
        <taxon>Bacillales</taxon>
        <taxon>Bacillaceae</taxon>
        <taxon>Alteribacillus</taxon>
    </lineage>
</organism>
<feature type="transmembrane region" description="Helical" evidence="19">
    <location>
        <begin position="60"/>
        <end position="79"/>
    </location>
</feature>
<feature type="binding site" evidence="17">
    <location>
        <begin position="89"/>
        <end position="91"/>
    </location>
    <ligand>
        <name>ATP</name>
        <dbReference type="ChEBI" id="CHEBI:30616"/>
    </ligand>
</feature>
<dbReference type="GO" id="GO:0008654">
    <property type="term" value="P:phospholipid biosynthetic process"/>
    <property type="evidence" value="ECO:0007669"/>
    <property type="project" value="UniProtKB-KW"/>
</dbReference>
<evidence type="ECO:0000256" key="12">
    <source>
        <dbReference type="ARBA" id="ARBA00023136"/>
    </source>
</evidence>
<feature type="active site" description="Proton acceptor" evidence="15">
    <location>
        <position position="73"/>
    </location>
</feature>
<feature type="transmembrane region" description="Helical" evidence="19">
    <location>
        <begin position="100"/>
        <end position="121"/>
    </location>
</feature>
<dbReference type="Proteomes" id="UP000199017">
    <property type="component" value="Unassembled WGS sequence"/>
</dbReference>
<evidence type="ECO:0000256" key="3">
    <source>
        <dbReference type="ARBA" id="ARBA00022475"/>
    </source>
</evidence>
<keyword evidence="14" id="KW-1208">Phospholipid metabolism</keyword>
<feature type="binding site" evidence="17">
    <location>
        <position position="80"/>
    </location>
    <ligand>
        <name>ATP</name>
        <dbReference type="ChEBI" id="CHEBI:30616"/>
    </ligand>
</feature>
<feature type="binding site" evidence="17">
    <location>
        <position position="32"/>
    </location>
    <ligand>
        <name>ATP</name>
        <dbReference type="ChEBI" id="CHEBI:30616"/>
    </ligand>
</feature>
<evidence type="ECO:0000313" key="20">
    <source>
        <dbReference type="EMBL" id="SDI85802.1"/>
    </source>
</evidence>
<proteinExistence type="inferred from homology"/>
<comment type="subcellular location">
    <subcellularLocation>
        <location evidence="1">Cell membrane</location>
        <topology evidence="1">Multi-pass membrane protein</topology>
    </subcellularLocation>
</comment>
<evidence type="ECO:0000256" key="9">
    <source>
        <dbReference type="ARBA" id="ARBA00022840"/>
    </source>
</evidence>
<comment type="similarity">
    <text evidence="2">Belongs to the bacterial diacylglycerol kinase family.</text>
</comment>
<evidence type="ECO:0000256" key="16">
    <source>
        <dbReference type="PIRSR" id="PIRSR600829-2"/>
    </source>
</evidence>
<keyword evidence="11" id="KW-0443">Lipid metabolism</keyword>
<name>A0A1G8NZW6_9BACI</name>
<evidence type="ECO:0000256" key="2">
    <source>
        <dbReference type="ARBA" id="ARBA00005967"/>
    </source>
</evidence>
<keyword evidence="12 19" id="KW-0472">Membrane</keyword>
<gene>
    <name evidence="20" type="ORF">SAMN05216352_11359</name>
</gene>
<evidence type="ECO:0000256" key="5">
    <source>
        <dbReference type="ARBA" id="ARBA00022679"/>
    </source>
</evidence>
<evidence type="ECO:0000256" key="18">
    <source>
        <dbReference type="PIRSR" id="PIRSR600829-4"/>
    </source>
</evidence>
<evidence type="ECO:0000313" key="21">
    <source>
        <dbReference type="Proteomes" id="UP000199017"/>
    </source>
</evidence>
<dbReference type="CDD" id="cd14265">
    <property type="entry name" value="UDPK_IM_like"/>
    <property type="match status" value="1"/>
</dbReference>
<keyword evidence="10 19" id="KW-1133">Transmembrane helix</keyword>
<evidence type="ECO:0000256" key="4">
    <source>
        <dbReference type="ARBA" id="ARBA00022516"/>
    </source>
</evidence>
<keyword evidence="18" id="KW-0460">Magnesium</keyword>
<dbReference type="RefSeq" id="WP_091587223.1">
    <property type="nucleotide sequence ID" value="NZ_FNDU01000013.1"/>
</dbReference>
<evidence type="ECO:0000256" key="17">
    <source>
        <dbReference type="PIRSR" id="PIRSR600829-3"/>
    </source>
</evidence>
<accession>A0A1G8NZW6</accession>
<feature type="binding site" evidence="18">
    <location>
        <position position="80"/>
    </location>
    <ligand>
        <name>a divalent metal cation</name>
        <dbReference type="ChEBI" id="CHEBI:60240"/>
    </ligand>
</feature>
<dbReference type="Gene3D" id="1.10.287.3610">
    <property type="match status" value="1"/>
</dbReference>
<feature type="binding site" evidence="17">
    <location>
        <begin position="98"/>
        <end position="99"/>
    </location>
    <ligand>
        <name>ATP</name>
        <dbReference type="ChEBI" id="CHEBI:30616"/>
    </ligand>
</feature>
<keyword evidence="8 20" id="KW-0418">Kinase</keyword>
<evidence type="ECO:0000256" key="10">
    <source>
        <dbReference type="ARBA" id="ARBA00022989"/>
    </source>
</evidence>
<evidence type="ECO:0000256" key="7">
    <source>
        <dbReference type="ARBA" id="ARBA00022741"/>
    </source>
</evidence>
<keyword evidence="13" id="KW-0594">Phospholipid biosynthesis</keyword>
<keyword evidence="18" id="KW-0479">Metal-binding</keyword>
<evidence type="ECO:0000256" key="13">
    <source>
        <dbReference type="ARBA" id="ARBA00023209"/>
    </source>
</evidence>
<reference evidence="20 21" key="1">
    <citation type="submission" date="2016-10" db="EMBL/GenBank/DDBJ databases">
        <authorList>
            <person name="de Groot N.N."/>
        </authorList>
    </citation>
    <scope>NUCLEOTIDE SEQUENCE [LARGE SCALE GENOMIC DNA]</scope>
    <source>
        <strain evidence="21">P4B,CCM 7963,CECT 7998,DSM 25260,IBRC-M 10614,KCTC 13821</strain>
    </source>
</reference>
<dbReference type="GO" id="GO:0005886">
    <property type="term" value="C:plasma membrane"/>
    <property type="evidence" value="ECO:0007669"/>
    <property type="project" value="UniProtKB-SubCell"/>
</dbReference>
<evidence type="ECO:0000256" key="6">
    <source>
        <dbReference type="ARBA" id="ARBA00022692"/>
    </source>
</evidence>
<comment type="cofactor">
    <cofactor evidence="18">
        <name>Mg(2+)</name>
        <dbReference type="ChEBI" id="CHEBI:18420"/>
    </cofactor>
    <text evidence="18">Mn(2+), Zn(2+), Cd(2+) and Co(2+) support activity to lesser extents.</text>
</comment>
<evidence type="ECO:0000256" key="15">
    <source>
        <dbReference type="PIRSR" id="PIRSR600829-1"/>
    </source>
</evidence>
<feature type="binding site" evidence="16">
    <location>
        <position position="73"/>
    </location>
    <ligand>
        <name>substrate</name>
    </ligand>
</feature>
<keyword evidence="3" id="KW-1003">Cell membrane</keyword>
<evidence type="ECO:0000256" key="8">
    <source>
        <dbReference type="ARBA" id="ARBA00022777"/>
    </source>
</evidence>
<evidence type="ECO:0000256" key="1">
    <source>
        <dbReference type="ARBA" id="ARBA00004651"/>
    </source>
</evidence>
<keyword evidence="5" id="KW-0808">Transferase</keyword>
<keyword evidence="4" id="KW-0444">Lipid biosynthesis</keyword>
<evidence type="ECO:0000256" key="19">
    <source>
        <dbReference type="SAM" id="Phobius"/>
    </source>
</evidence>
<keyword evidence="7 17" id="KW-0547">Nucleotide-binding</keyword>
<feature type="transmembrane region" description="Helical" evidence="19">
    <location>
        <begin position="37"/>
        <end position="54"/>
    </location>
</feature>
<dbReference type="STRING" id="930129.SAMN05216352_11359"/>
<dbReference type="InterPro" id="IPR000829">
    <property type="entry name" value="DAGK"/>
</dbReference>
<keyword evidence="9 17" id="KW-0067">ATP-binding</keyword>
<dbReference type="AlphaFoldDB" id="A0A1G8NZW6"/>
<dbReference type="PANTHER" id="PTHR34299:SF1">
    <property type="entry name" value="DIACYLGLYCEROL KINASE"/>
    <property type="match status" value="1"/>
</dbReference>
<dbReference type="PANTHER" id="PTHR34299">
    <property type="entry name" value="DIACYLGLYCEROL KINASE"/>
    <property type="match status" value="1"/>
</dbReference>
<dbReference type="GO" id="GO:0046872">
    <property type="term" value="F:metal ion binding"/>
    <property type="evidence" value="ECO:0007669"/>
    <property type="project" value="UniProtKB-KW"/>
</dbReference>
<feature type="binding site" evidence="17">
    <location>
        <position position="20"/>
    </location>
    <ligand>
        <name>ATP</name>
        <dbReference type="ChEBI" id="CHEBI:30616"/>
    </ligand>
</feature>
<evidence type="ECO:0000256" key="14">
    <source>
        <dbReference type="ARBA" id="ARBA00023264"/>
    </source>
</evidence>
<sequence>MVLKDRGKKGWGRFFRSFKYASRGLIYVLLKEQNMQLHTAFAVFVVVIAFLLRIPLLHLVILVVVIAGVLALEIVNTAIERTVDLVTNEYHPLAERAKDISAAAVFVFSIAAVVIGILIFYGPVLSLFTK</sequence>
<dbReference type="PROSITE" id="PS01069">
    <property type="entry name" value="DAGK_PROKAR"/>
    <property type="match status" value="1"/>
</dbReference>
<protein>
    <submittedName>
        <fullName evidence="20">Undecaprenol kinase</fullName>
    </submittedName>
</protein>